<evidence type="ECO:0000313" key="1">
    <source>
        <dbReference type="EMBL" id="EPE36894.1"/>
    </source>
</evidence>
<proteinExistence type="predicted"/>
<dbReference type="EMBL" id="KE145352">
    <property type="protein sequence ID" value="EPE36894.1"/>
    <property type="molecule type" value="Genomic_DNA"/>
</dbReference>
<reference evidence="1 2" key="1">
    <citation type="journal article" date="2013" name="BMC Genomics">
        <title>Genomics-driven discovery of the pneumocandin biosynthetic gene cluster in the fungus Glarea lozoyensis.</title>
        <authorList>
            <person name="Chen L."/>
            <person name="Yue Q."/>
            <person name="Zhang X."/>
            <person name="Xiang M."/>
            <person name="Wang C."/>
            <person name="Li S."/>
            <person name="Che Y."/>
            <person name="Ortiz-Lopez F.J."/>
            <person name="Bills G.F."/>
            <person name="Liu X."/>
            <person name="An Z."/>
        </authorList>
    </citation>
    <scope>NUCLEOTIDE SEQUENCE [LARGE SCALE GENOMIC DNA]</scope>
    <source>
        <strain evidence="2">ATCC 20868 / MF5171</strain>
    </source>
</reference>
<dbReference type="STRING" id="1116229.S3DIB6"/>
<dbReference type="GO" id="GO:0016887">
    <property type="term" value="F:ATP hydrolysis activity"/>
    <property type="evidence" value="ECO:0007669"/>
    <property type="project" value="TreeGrafter"/>
</dbReference>
<dbReference type="RefSeq" id="XP_008076209.1">
    <property type="nucleotide sequence ID" value="XM_008078018.1"/>
</dbReference>
<dbReference type="GO" id="GO:0005737">
    <property type="term" value="C:cytoplasm"/>
    <property type="evidence" value="ECO:0007669"/>
    <property type="project" value="TreeGrafter"/>
</dbReference>
<dbReference type="eggNOG" id="ENOG502S55N">
    <property type="taxonomic scope" value="Eukaryota"/>
</dbReference>
<dbReference type="OrthoDB" id="5591297at2759"/>
<dbReference type="AlphaFoldDB" id="S3DIB6"/>
<dbReference type="PANTHER" id="PTHR31285:SF0">
    <property type="entry name" value="NICOTINAMIDE MONONUCLEOTIDE ADENYLYLTRANSFERASE"/>
    <property type="match status" value="1"/>
</dbReference>
<dbReference type="GeneID" id="19468105"/>
<keyword evidence="2" id="KW-1185">Reference proteome</keyword>
<protein>
    <submittedName>
        <fullName evidence="1">Nucleotidylyl transferase</fullName>
    </submittedName>
</protein>
<dbReference type="GO" id="GO:0000309">
    <property type="term" value="F:nicotinamide-nucleotide adenylyltransferase activity"/>
    <property type="evidence" value="ECO:0007669"/>
    <property type="project" value="TreeGrafter"/>
</dbReference>
<dbReference type="GO" id="GO:0005634">
    <property type="term" value="C:nucleus"/>
    <property type="evidence" value="ECO:0007669"/>
    <property type="project" value="TreeGrafter"/>
</dbReference>
<sequence>MPESTNPTSEAPVDIENMLQRIPHYRSLLSSFAASKSTFKVLASVPSDISSSPTSSSKASGVLKTPPKTLHVLDSSFNPPTLAHLRIALSSLTSTTNTTKPNSSPRRLVLLLATQNADKAPKPAPFEERLCMMEIFAQEVLSKIYSESQAEDINVDIAVTKYPYFVDKAKDMEVAEIYARESGEVAEQVHLIGYDTIIRLLSPKYYPPKHNLESLVPFLEKHRLEVTYRTDDSWGGKDEQDNFLSNLREGRMKVVDGMAATPALGESLEDGSLSRIGGRTEWFGEGKCVMFEGRKEGEETVSSTKVREAAQRKDREALEKLVTKGISRFILERELYNNE</sequence>
<gene>
    <name evidence="1" type="ORF">GLAREA_09057</name>
</gene>
<dbReference type="PANTHER" id="PTHR31285">
    <property type="entry name" value="NICOTINAMIDE MONONUCLEOTIDE ADENYLYLTRANSFERASE"/>
    <property type="match status" value="1"/>
</dbReference>
<organism evidence="1 2">
    <name type="scientific">Glarea lozoyensis (strain ATCC 20868 / MF5171)</name>
    <dbReference type="NCBI Taxonomy" id="1116229"/>
    <lineage>
        <taxon>Eukaryota</taxon>
        <taxon>Fungi</taxon>
        <taxon>Dikarya</taxon>
        <taxon>Ascomycota</taxon>
        <taxon>Pezizomycotina</taxon>
        <taxon>Leotiomycetes</taxon>
        <taxon>Helotiales</taxon>
        <taxon>Helotiaceae</taxon>
        <taxon>Glarea</taxon>
    </lineage>
</organism>
<dbReference type="KEGG" id="glz:GLAREA_09057"/>
<name>S3DIB6_GLAL2</name>
<accession>S3DIB6</accession>
<dbReference type="SUPFAM" id="SSF52374">
    <property type="entry name" value="Nucleotidylyl transferase"/>
    <property type="match status" value="1"/>
</dbReference>
<dbReference type="Proteomes" id="UP000016922">
    <property type="component" value="Unassembled WGS sequence"/>
</dbReference>
<keyword evidence="1" id="KW-0808">Transferase</keyword>
<evidence type="ECO:0000313" key="2">
    <source>
        <dbReference type="Proteomes" id="UP000016922"/>
    </source>
</evidence>
<dbReference type="HOGENOM" id="CLU_032651_0_0_1"/>
<dbReference type="Gene3D" id="3.40.50.620">
    <property type="entry name" value="HUPs"/>
    <property type="match status" value="1"/>
</dbReference>
<dbReference type="InterPro" id="IPR014729">
    <property type="entry name" value="Rossmann-like_a/b/a_fold"/>
</dbReference>
<dbReference type="OMA" id="RLVMMEL"/>